<feature type="non-terminal residue" evidence="2">
    <location>
        <position position="104"/>
    </location>
</feature>
<feature type="domain" description="Condensation" evidence="1">
    <location>
        <begin position="22"/>
        <end position="101"/>
    </location>
</feature>
<reference evidence="2 3" key="1">
    <citation type="submission" date="2020-08" db="EMBL/GenBank/DDBJ databases">
        <title>Sequencing the genomes of 1000 actinobacteria strains.</title>
        <authorList>
            <person name="Klenk H.-P."/>
        </authorList>
    </citation>
    <scope>NUCLEOTIDE SEQUENCE [LARGE SCALE GENOMIC DNA]</scope>
    <source>
        <strain evidence="2 3">DSM 43851</strain>
    </source>
</reference>
<dbReference type="SUPFAM" id="SSF52777">
    <property type="entry name" value="CoA-dependent acyltransferases"/>
    <property type="match status" value="1"/>
</dbReference>
<dbReference type="GO" id="GO:0008610">
    <property type="term" value="P:lipid biosynthetic process"/>
    <property type="evidence" value="ECO:0007669"/>
    <property type="project" value="UniProtKB-ARBA"/>
</dbReference>
<protein>
    <submittedName>
        <fullName evidence="2">NRPS condensation-like uncharacterized protein</fullName>
    </submittedName>
</protein>
<dbReference type="AlphaFoldDB" id="A0A7W9KSB6"/>
<proteinExistence type="predicted"/>
<dbReference type="GO" id="GO:0003824">
    <property type="term" value="F:catalytic activity"/>
    <property type="evidence" value="ECO:0007669"/>
    <property type="project" value="InterPro"/>
</dbReference>
<dbReference type="RefSeq" id="WP_184870325.1">
    <property type="nucleotide sequence ID" value="NZ_JACHIR010000004.1"/>
</dbReference>
<comment type="caution">
    <text evidence="2">The sequence shown here is derived from an EMBL/GenBank/DDBJ whole genome shotgun (WGS) entry which is preliminary data.</text>
</comment>
<dbReference type="EMBL" id="JACHIR010000004">
    <property type="protein sequence ID" value="MBB5897838.1"/>
    <property type="molecule type" value="Genomic_DNA"/>
</dbReference>
<organism evidence="2 3">
    <name type="scientific">Kutzneria kofuensis</name>
    <dbReference type="NCBI Taxonomy" id="103725"/>
    <lineage>
        <taxon>Bacteria</taxon>
        <taxon>Bacillati</taxon>
        <taxon>Actinomycetota</taxon>
        <taxon>Actinomycetes</taxon>
        <taxon>Pseudonocardiales</taxon>
        <taxon>Pseudonocardiaceae</taxon>
        <taxon>Kutzneria</taxon>
    </lineage>
</organism>
<accession>A0A7W9KSB6</accession>
<keyword evidence="3" id="KW-1185">Reference proteome</keyword>
<gene>
    <name evidence="2" type="ORF">BJ998_009097</name>
</gene>
<evidence type="ECO:0000313" key="3">
    <source>
        <dbReference type="Proteomes" id="UP000585638"/>
    </source>
</evidence>
<dbReference type="InterPro" id="IPR001242">
    <property type="entry name" value="Condensation_dom"/>
</dbReference>
<name>A0A7W9KSB6_9PSEU</name>
<dbReference type="Gene3D" id="3.30.559.10">
    <property type="entry name" value="Chloramphenicol acetyltransferase-like domain"/>
    <property type="match status" value="1"/>
</dbReference>
<dbReference type="InterPro" id="IPR023213">
    <property type="entry name" value="CAT-like_dom_sf"/>
</dbReference>
<sequence>MATDDLVVPEAAGAQYRETMPSFAQERFWFLDGLVPGNAAHTLQQSYTIVGPLDVTALADALTAVVRRHDVLRSRYVPAEDEVRVQVDAPRPVDLPVLDLSTEP</sequence>
<dbReference type="Proteomes" id="UP000585638">
    <property type="component" value="Unassembled WGS sequence"/>
</dbReference>
<evidence type="ECO:0000259" key="1">
    <source>
        <dbReference type="Pfam" id="PF00668"/>
    </source>
</evidence>
<dbReference type="Pfam" id="PF00668">
    <property type="entry name" value="Condensation"/>
    <property type="match status" value="1"/>
</dbReference>
<evidence type="ECO:0000313" key="2">
    <source>
        <dbReference type="EMBL" id="MBB5897838.1"/>
    </source>
</evidence>